<dbReference type="Proteomes" id="UP001194696">
    <property type="component" value="Unassembled WGS sequence"/>
</dbReference>
<feature type="chain" id="PRO_5046892249" evidence="1">
    <location>
        <begin position="24"/>
        <end position="182"/>
    </location>
</feature>
<evidence type="ECO:0000313" key="2">
    <source>
        <dbReference type="EMBL" id="KAG0282848.1"/>
    </source>
</evidence>
<name>A0ABQ7JPS1_9FUNG</name>
<proteinExistence type="predicted"/>
<dbReference type="EMBL" id="JAAAIM010000992">
    <property type="protein sequence ID" value="KAG0282848.1"/>
    <property type="molecule type" value="Genomic_DNA"/>
</dbReference>
<protein>
    <submittedName>
        <fullName evidence="2">Uncharacterized protein</fullName>
    </submittedName>
</protein>
<keyword evidence="3" id="KW-1185">Reference proteome</keyword>
<keyword evidence="1" id="KW-0732">Signal</keyword>
<feature type="signal peptide" evidence="1">
    <location>
        <begin position="1"/>
        <end position="23"/>
    </location>
</feature>
<sequence length="182" mass="20938">MIFKSSLLAFLASAAFLTTTAHASYFVITEHVARNVKCFQSYSNIGLVERSICWHDKEFYSDRWHDWPCEIDCEVNVPVRIYLEDYTYPYSLPSRSGSPGPAFTYRELQELQDLQGGRGQRAMVRGGRGGGGDRRSIYKIYIQRLDSEWQLVTYLRKGTGECKNEHDEEGWSIWGCAEIKTV</sequence>
<comment type="caution">
    <text evidence="2">The sequence shown here is derived from an EMBL/GenBank/DDBJ whole genome shotgun (WGS) entry which is preliminary data.</text>
</comment>
<evidence type="ECO:0000256" key="1">
    <source>
        <dbReference type="SAM" id="SignalP"/>
    </source>
</evidence>
<evidence type="ECO:0000313" key="3">
    <source>
        <dbReference type="Proteomes" id="UP001194696"/>
    </source>
</evidence>
<reference evidence="2 3" key="1">
    <citation type="journal article" date="2020" name="Fungal Divers.">
        <title>Resolving the Mortierellaceae phylogeny through synthesis of multi-gene phylogenetics and phylogenomics.</title>
        <authorList>
            <person name="Vandepol N."/>
            <person name="Liber J."/>
            <person name="Desiro A."/>
            <person name="Na H."/>
            <person name="Kennedy M."/>
            <person name="Barry K."/>
            <person name="Grigoriev I.V."/>
            <person name="Miller A.N."/>
            <person name="O'Donnell K."/>
            <person name="Stajich J.E."/>
            <person name="Bonito G."/>
        </authorList>
    </citation>
    <scope>NUCLEOTIDE SEQUENCE [LARGE SCALE GENOMIC DNA]</scope>
    <source>
        <strain evidence="2 3">AD045</strain>
    </source>
</reference>
<accession>A0ABQ7JPS1</accession>
<organism evidence="2 3">
    <name type="scientific">Linnemannia gamsii</name>
    <dbReference type="NCBI Taxonomy" id="64522"/>
    <lineage>
        <taxon>Eukaryota</taxon>
        <taxon>Fungi</taxon>
        <taxon>Fungi incertae sedis</taxon>
        <taxon>Mucoromycota</taxon>
        <taxon>Mortierellomycotina</taxon>
        <taxon>Mortierellomycetes</taxon>
        <taxon>Mortierellales</taxon>
        <taxon>Mortierellaceae</taxon>
        <taxon>Linnemannia</taxon>
    </lineage>
</organism>
<gene>
    <name evidence="2" type="ORF">BGZ96_012791</name>
</gene>